<sequence>MKKPLVTLAISILPSGFVITTLLTTRCKVRYTDSRATGSTALSEITASFHAQCSGQLMSGMATITVWSCLPRRNWFTLLCLHLSPIASASRGVGSLIRKPSPSQLTLPIFGMAGPFPLMSTSSSLPSCSRWMCSHCRSMHDPSPDSGRNQRLVS</sequence>
<evidence type="ECO:0000313" key="1">
    <source>
        <dbReference type="EMBL" id="AIF12682.1"/>
    </source>
</evidence>
<organism evidence="1">
    <name type="scientific">uncultured marine group II/III euryarchaeote KM3_57_A03</name>
    <dbReference type="NCBI Taxonomy" id="1456462"/>
    <lineage>
        <taxon>Archaea</taxon>
        <taxon>Methanobacteriati</taxon>
        <taxon>Methanobacteriota</taxon>
        <taxon>environmental samples</taxon>
    </lineage>
</organism>
<name>A0A075HE34_9EURY</name>
<proteinExistence type="predicted"/>
<accession>A0A075HE34</accession>
<reference evidence="1" key="1">
    <citation type="journal article" date="2014" name="Genome Biol. Evol.">
        <title>Pangenome evidence for extensive interdomain horizontal transfer affecting lineage core and shell genes in uncultured planktonic thaumarchaeota and euryarchaeota.</title>
        <authorList>
            <person name="Deschamps P."/>
            <person name="Zivanovic Y."/>
            <person name="Moreira D."/>
            <person name="Rodriguez-Valera F."/>
            <person name="Lopez-Garcia P."/>
        </authorList>
    </citation>
    <scope>NUCLEOTIDE SEQUENCE</scope>
</reference>
<protein>
    <submittedName>
        <fullName evidence="1">Uncharacterized protein</fullName>
    </submittedName>
</protein>
<dbReference type="AlphaFoldDB" id="A0A075HE34"/>
<dbReference type="EMBL" id="KF900951">
    <property type="protein sequence ID" value="AIF12682.1"/>
    <property type="molecule type" value="Genomic_DNA"/>
</dbReference>